<organism evidence="1 2">
    <name type="scientific">Nelumbo nucifera</name>
    <name type="common">Sacred lotus</name>
    <dbReference type="NCBI Taxonomy" id="4432"/>
    <lineage>
        <taxon>Eukaryota</taxon>
        <taxon>Viridiplantae</taxon>
        <taxon>Streptophyta</taxon>
        <taxon>Embryophyta</taxon>
        <taxon>Tracheophyta</taxon>
        <taxon>Spermatophyta</taxon>
        <taxon>Magnoliopsida</taxon>
        <taxon>Proteales</taxon>
        <taxon>Nelumbonaceae</taxon>
        <taxon>Nelumbo</taxon>
    </lineage>
</organism>
<keyword evidence="2" id="KW-1185">Reference proteome</keyword>
<reference evidence="1 2" key="1">
    <citation type="journal article" date="2020" name="Mol. Biol. Evol.">
        <title>Distinct Expression and Methylation Patterns for Genes with Different Fates following a Single Whole-Genome Duplication in Flowering Plants.</title>
        <authorList>
            <person name="Shi T."/>
            <person name="Rahmani R.S."/>
            <person name="Gugger P.F."/>
            <person name="Wang M."/>
            <person name="Li H."/>
            <person name="Zhang Y."/>
            <person name="Li Z."/>
            <person name="Wang Q."/>
            <person name="Van de Peer Y."/>
            <person name="Marchal K."/>
            <person name="Chen J."/>
        </authorList>
    </citation>
    <scope>NUCLEOTIDE SEQUENCE [LARGE SCALE GENOMIC DNA]</scope>
    <source>
        <tissue evidence="1">Leaf</tissue>
    </source>
</reference>
<name>A0A822YWG8_NELNU</name>
<evidence type="ECO:0000313" key="1">
    <source>
        <dbReference type="EMBL" id="DAD35485.1"/>
    </source>
</evidence>
<comment type="caution">
    <text evidence="1">The sequence shown here is derived from an EMBL/GenBank/DDBJ whole genome shotgun (WGS) entry which is preliminary data.</text>
</comment>
<dbReference type="AlphaFoldDB" id="A0A822YWG8"/>
<protein>
    <submittedName>
        <fullName evidence="1">Uncharacterized protein</fullName>
    </submittedName>
</protein>
<proteinExistence type="predicted"/>
<gene>
    <name evidence="1" type="ORF">HUJ06_006125</name>
</gene>
<dbReference type="Proteomes" id="UP000607653">
    <property type="component" value="Unassembled WGS sequence"/>
</dbReference>
<evidence type="ECO:0000313" key="2">
    <source>
        <dbReference type="Proteomes" id="UP000607653"/>
    </source>
</evidence>
<dbReference type="EMBL" id="DUZY01000004">
    <property type="protein sequence ID" value="DAD35485.1"/>
    <property type="molecule type" value="Genomic_DNA"/>
</dbReference>
<sequence length="40" mass="4539">MNEVREMPIVRGTGVFWLARRYCLAKTHSMAGFDAVIGRV</sequence>
<accession>A0A822YWG8</accession>